<evidence type="ECO:0000313" key="3">
    <source>
        <dbReference type="Proteomes" id="UP000007266"/>
    </source>
</evidence>
<dbReference type="InParanoid" id="A0A139WKI1"/>
<accession>A0A139WKI1</accession>
<name>A0A139WKI1_TRICA</name>
<feature type="region of interest" description="Disordered" evidence="1">
    <location>
        <begin position="54"/>
        <end position="77"/>
    </location>
</feature>
<gene>
    <name evidence="2" type="primary">AUGUSTUS-3.0.2_32580</name>
    <name evidence="2" type="ORF">TcasGA2_TC032580</name>
</gene>
<reference evidence="2 3" key="2">
    <citation type="journal article" date="2010" name="Nucleic Acids Res.">
        <title>BeetleBase in 2010: revisions to provide comprehensive genomic information for Tribolium castaneum.</title>
        <authorList>
            <person name="Kim H.S."/>
            <person name="Murphy T."/>
            <person name="Xia J."/>
            <person name="Caragea D."/>
            <person name="Park Y."/>
            <person name="Beeman R.W."/>
            <person name="Lorenzen M.D."/>
            <person name="Butcher S."/>
            <person name="Manak J.R."/>
            <person name="Brown S.J."/>
        </authorList>
    </citation>
    <scope>GENOME REANNOTATION</scope>
    <source>
        <strain evidence="2 3">Georgia GA2</strain>
    </source>
</reference>
<dbReference type="EMBL" id="KQ971328">
    <property type="protein sequence ID" value="KYB28393.1"/>
    <property type="molecule type" value="Genomic_DNA"/>
</dbReference>
<proteinExistence type="predicted"/>
<dbReference type="AlphaFoldDB" id="A0A139WKI1"/>
<protein>
    <submittedName>
        <fullName evidence="2">Uncharacterized protein</fullName>
    </submittedName>
</protein>
<reference evidence="2 3" key="1">
    <citation type="journal article" date="2008" name="Nature">
        <title>The genome of the model beetle and pest Tribolium castaneum.</title>
        <authorList>
            <consortium name="Tribolium Genome Sequencing Consortium"/>
            <person name="Richards S."/>
            <person name="Gibbs R.A."/>
            <person name="Weinstock G.M."/>
            <person name="Brown S.J."/>
            <person name="Denell R."/>
            <person name="Beeman R.W."/>
            <person name="Gibbs R."/>
            <person name="Beeman R.W."/>
            <person name="Brown S.J."/>
            <person name="Bucher G."/>
            <person name="Friedrich M."/>
            <person name="Grimmelikhuijzen C.J."/>
            <person name="Klingler M."/>
            <person name="Lorenzen M."/>
            <person name="Richards S."/>
            <person name="Roth S."/>
            <person name="Schroder R."/>
            <person name="Tautz D."/>
            <person name="Zdobnov E.M."/>
            <person name="Muzny D."/>
            <person name="Gibbs R.A."/>
            <person name="Weinstock G.M."/>
            <person name="Attaway T."/>
            <person name="Bell S."/>
            <person name="Buhay C.J."/>
            <person name="Chandrabose M.N."/>
            <person name="Chavez D."/>
            <person name="Clerk-Blankenburg K.P."/>
            <person name="Cree A."/>
            <person name="Dao M."/>
            <person name="Davis C."/>
            <person name="Chacko J."/>
            <person name="Dinh H."/>
            <person name="Dugan-Rocha S."/>
            <person name="Fowler G."/>
            <person name="Garner T.T."/>
            <person name="Garnes J."/>
            <person name="Gnirke A."/>
            <person name="Hawes A."/>
            <person name="Hernandez J."/>
            <person name="Hines S."/>
            <person name="Holder M."/>
            <person name="Hume J."/>
            <person name="Jhangiani S.N."/>
            <person name="Joshi V."/>
            <person name="Khan Z.M."/>
            <person name="Jackson L."/>
            <person name="Kovar C."/>
            <person name="Kowis A."/>
            <person name="Lee S."/>
            <person name="Lewis L.R."/>
            <person name="Margolis J."/>
            <person name="Morgan M."/>
            <person name="Nazareth L.V."/>
            <person name="Nguyen N."/>
            <person name="Okwuonu G."/>
            <person name="Parker D."/>
            <person name="Richards S."/>
            <person name="Ruiz S.J."/>
            <person name="Santibanez J."/>
            <person name="Savard J."/>
            <person name="Scherer S.E."/>
            <person name="Schneider B."/>
            <person name="Sodergren E."/>
            <person name="Tautz D."/>
            <person name="Vattahil S."/>
            <person name="Villasana D."/>
            <person name="White C.S."/>
            <person name="Wright R."/>
            <person name="Park Y."/>
            <person name="Beeman R.W."/>
            <person name="Lord J."/>
            <person name="Oppert B."/>
            <person name="Lorenzen M."/>
            <person name="Brown S."/>
            <person name="Wang L."/>
            <person name="Savard J."/>
            <person name="Tautz D."/>
            <person name="Richards S."/>
            <person name="Weinstock G."/>
            <person name="Gibbs R.A."/>
            <person name="Liu Y."/>
            <person name="Worley K."/>
            <person name="Weinstock G."/>
            <person name="Elsik C.G."/>
            <person name="Reese J.T."/>
            <person name="Elhaik E."/>
            <person name="Landan G."/>
            <person name="Graur D."/>
            <person name="Arensburger P."/>
            <person name="Atkinson P."/>
            <person name="Beeman R.W."/>
            <person name="Beidler J."/>
            <person name="Brown S.J."/>
            <person name="Demuth J.P."/>
            <person name="Drury D.W."/>
            <person name="Du Y.Z."/>
            <person name="Fujiwara H."/>
            <person name="Lorenzen M."/>
            <person name="Maselli V."/>
            <person name="Osanai M."/>
            <person name="Park Y."/>
            <person name="Robertson H.M."/>
            <person name="Tu Z."/>
            <person name="Wang J.J."/>
            <person name="Wang S."/>
            <person name="Richards S."/>
            <person name="Song H."/>
            <person name="Zhang L."/>
            <person name="Sodergren E."/>
            <person name="Werner D."/>
            <person name="Stanke M."/>
            <person name="Morgenstern B."/>
            <person name="Solovyev V."/>
            <person name="Kosarev P."/>
            <person name="Brown G."/>
            <person name="Chen H.C."/>
            <person name="Ermolaeva O."/>
            <person name="Hlavina W."/>
            <person name="Kapustin Y."/>
            <person name="Kiryutin B."/>
            <person name="Kitts P."/>
            <person name="Maglott D."/>
            <person name="Pruitt K."/>
            <person name="Sapojnikov V."/>
            <person name="Souvorov A."/>
            <person name="Mackey A.J."/>
            <person name="Waterhouse R.M."/>
            <person name="Wyder S."/>
            <person name="Zdobnov E.M."/>
            <person name="Zdobnov E.M."/>
            <person name="Wyder S."/>
            <person name="Kriventseva E.V."/>
            <person name="Kadowaki T."/>
            <person name="Bork P."/>
            <person name="Aranda M."/>
            <person name="Bao R."/>
            <person name="Beermann A."/>
            <person name="Berns N."/>
            <person name="Bolognesi R."/>
            <person name="Bonneton F."/>
            <person name="Bopp D."/>
            <person name="Brown S.J."/>
            <person name="Bucher G."/>
            <person name="Butts T."/>
            <person name="Chaumot A."/>
            <person name="Denell R.E."/>
            <person name="Ferrier D.E."/>
            <person name="Friedrich M."/>
            <person name="Gordon C.M."/>
            <person name="Jindra M."/>
            <person name="Klingler M."/>
            <person name="Lan Q."/>
            <person name="Lattorff H.M."/>
            <person name="Laudet V."/>
            <person name="von Levetsow C."/>
            <person name="Liu Z."/>
            <person name="Lutz R."/>
            <person name="Lynch J.A."/>
            <person name="da Fonseca R.N."/>
            <person name="Posnien N."/>
            <person name="Reuter R."/>
            <person name="Roth S."/>
            <person name="Savard J."/>
            <person name="Schinko J.B."/>
            <person name="Schmitt C."/>
            <person name="Schoppmeier M."/>
            <person name="Schroder R."/>
            <person name="Shippy T.D."/>
            <person name="Simonnet F."/>
            <person name="Marques-Souza H."/>
            <person name="Tautz D."/>
            <person name="Tomoyasu Y."/>
            <person name="Trauner J."/>
            <person name="Van der Zee M."/>
            <person name="Vervoort M."/>
            <person name="Wittkopp N."/>
            <person name="Wimmer E.A."/>
            <person name="Yang X."/>
            <person name="Jones A.K."/>
            <person name="Sattelle D.B."/>
            <person name="Ebert P.R."/>
            <person name="Nelson D."/>
            <person name="Scott J.G."/>
            <person name="Beeman R.W."/>
            <person name="Muthukrishnan S."/>
            <person name="Kramer K.J."/>
            <person name="Arakane Y."/>
            <person name="Beeman R.W."/>
            <person name="Zhu Q."/>
            <person name="Hogenkamp D."/>
            <person name="Dixit R."/>
            <person name="Oppert B."/>
            <person name="Jiang H."/>
            <person name="Zou Z."/>
            <person name="Marshall J."/>
            <person name="Elpidina E."/>
            <person name="Vinokurov K."/>
            <person name="Oppert C."/>
            <person name="Zou Z."/>
            <person name="Evans J."/>
            <person name="Lu Z."/>
            <person name="Zhao P."/>
            <person name="Sumathipala N."/>
            <person name="Altincicek B."/>
            <person name="Vilcinskas A."/>
            <person name="Williams M."/>
            <person name="Hultmark D."/>
            <person name="Hetru C."/>
            <person name="Jiang H."/>
            <person name="Grimmelikhuijzen C.J."/>
            <person name="Hauser F."/>
            <person name="Cazzamali G."/>
            <person name="Williamson M."/>
            <person name="Park Y."/>
            <person name="Li B."/>
            <person name="Tanaka Y."/>
            <person name="Predel R."/>
            <person name="Neupert S."/>
            <person name="Schachtner J."/>
            <person name="Verleyen P."/>
            <person name="Raible F."/>
            <person name="Bork P."/>
            <person name="Friedrich M."/>
            <person name="Walden K.K."/>
            <person name="Robertson H.M."/>
            <person name="Angeli S."/>
            <person name="Foret S."/>
            <person name="Bucher G."/>
            <person name="Schuetz S."/>
            <person name="Maleszka R."/>
            <person name="Wimmer E.A."/>
            <person name="Beeman R.W."/>
            <person name="Lorenzen M."/>
            <person name="Tomoyasu Y."/>
            <person name="Miller S.C."/>
            <person name="Grossmann D."/>
            <person name="Bucher G."/>
        </authorList>
    </citation>
    <scope>NUCLEOTIDE SEQUENCE [LARGE SCALE GENOMIC DNA]</scope>
    <source>
        <strain evidence="2 3">Georgia GA2</strain>
    </source>
</reference>
<keyword evidence="3" id="KW-1185">Reference proteome</keyword>
<evidence type="ECO:0000256" key="1">
    <source>
        <dbReference type="SAM" id="MobiDB-lite"/>
    </source>
</evidence>
<evidence type="ECO:0000313" key="2">
    <source>
        <dbReference type="EMBL" id="KYB28393.1"/>
    </source>
</evidence>
<sequence length="192" mass="21289">MCSKRTLALPEVQEEDDEDAASGSQQSQFQVQIIVTPIQGCDGGAEIRVMGGTPRATTKKLPPIHTHGNSRRSSLESPSAYSICNSVESRSNNFIDFNRTKSKTYSKVGRKIINNTRRFRFSVSISKCHESNASCCYQTAMTCGVLFRELLLLSAEEDNKKVSPNTLKPIHTFALFPKSPQTQDDLIITISK</sequence>
<dbReference type="Proteomes" id="UP000007266">
    <property type="component" value="Linkage group 3"/>
</dbReference>
<feature type="region of interest" description="Disordered" evidence="1">
    <location>
        <begin position="1"/>
        <end position="28"/>
    </location>
</feature>
<organism evidence="2 3">
    <name type="scientific">Tribolium castaneum</name>
    <name type="common">Red flour beetle</name>
    <dbReference type="NCBI Taxonomy" id="7070"/>
    <lineage>
        <taxon>Eukaryota</taxon>
        <taxon>Metazoa</taxon>
        <taxon>Ecdysozoa</taxon>
        <taxon>Arthropoda</taxon>
        <taxon>Hexapoda</taxon>
        <taxon>Insecta</taxon>
        <taxon>Pterygota</taxon>
        <taxon>Neoptera</taxon>
        <taxon>Endopterygota</taxon>
        <taxon>Coleoptera</taxon>
        <taxon>Polyphaga</taxon>
        <taxon>Cucujiformia</taxon>
        <taxon>Tenebrionidae</taxon>
        <taxon>Tenebrionidae incertae sedis</taxon>
        <taxon>Tribolium</taxon>
    </lineage>
</organism>